<gene>
    <name evidence="2" type="ORF">Vbra_3738</name>
</gene>
<evidence type="ECO:0000313" key="3">
    <source>
        <dbReference type="Proteomes" id="UP000041254"/>
    </source>
</evidence>
<reference evidence="2 3" key="1">
    <citation type="submission" date="2014-11" db="EMBL/GenBank/DDBJ databases">
        <authorList>
            <person name="Zhu J."/>
            <person name="Qi W."/>
            <person name="Song R."/>
        </authorList>
    </citation>
    <scope>NUCLEOTIDE SEQUENCE [LARGE SCALE GENOMIC DNA]</scope>
</reference>
<dbReference type="Proteomes" id="UP000041254">
    <property type="component" value="Unassembled WGS sequence"/>
</dbReference>
<dbReference type="VEuPathDB" id="CryptoDB:Vbra_3738"/>
<evidence type="ECO:0000256" key="1">
    <source>
        <dbReference type="SAM" id="MobiDB-lite"/>
    </source>
</evidence>
<name>A0A0G4EE96_VITBC</name>
<feature type="compositionally biased region" description="Basic residues" evidence="1">
    <location>
        <begin position="1"/>
        <end position="10"/>
    </location>
</feature>
<sequence length="105" mass="11611">MTRRPRRARRWSTTWRSQRQKVSIAASSRRAALPLVQAPTGPSRPPPDATRRPFARSSPAPGACVITQNVAVARLNHVLSAHDSIDTIMLLGKDGGERFCYVHRG</sequence>
<dbReference type="InParanoid" id="A0A0G4EE96"/>
<accession>A0A0G4EE96</accession>
<dbReference type="AlphaFoldDB" id="A0A0G4EE96"/>
<feature type="region of interest" description="Disordered" evidence="1">
    <location>
        <begin position="1"/>
        <end position="60"/>
    </location>
</feature>
<dbReference type="EMBL" id="CDMY01000214">
    <property type="protein sequence ID" value="CEL94302.1"/>
    <property type="molecule type" value="Genomic_DNA"/>
</dbReference>
<evidence type="ECO:0000313" key="2">
    <source>
        <dbReference type="EMBL" id="CEL94302.1"/>
    </source>
</evidence>
<keyword evidence="3" id="KW-1185">Reference proteome</keyword>
<proteinExistence type="predicted"/>
<protein>
    <submittedName>
        <fullName evidence="2">Uncharacterized protein</fullName>
    </submittedName>
</protein>
<organism evidence="2 3">
    <name type="scientific">Vitrella brassicaformis (strain CCMP3155)</name>
    <dbReference type="NCBI Taxonomy" id="1169540"/>
    <lineage>
        <taxon>Eukaryota</taxon>
        <taxon>Sar</taxon>
        <taxon>Alveolata</taxon>
        <taxon>Colpodellida</taxon>
        <taxon>Vitrellaceae</taxon>
        <taxon>Vitrella</taxon>
    </lineage>
</organism>